<proteinExistence type="predicted"/>
<sequence>MMLSSALRSGVLLSFLLSASADSFRRVLPAKAERQSSDGSMGGPAEFSGDGDGMAGPTCRSAPLEPPLAGVMPGKDRPHVILAQDVDYPPYAQLGPASEDYPTSGFGPDFASGMMGVCDIDVTLVQTQWARCWESDRIGQGLALGEFHGCSAYTHASGVRNRYLEFSDPILDDSKAAGILTRLENGVPVIDGNSNLDGVKITTVVGFAPTEDNLAIVTNQCTGEPYSGYEWVEPSFTTDYPNDDALRTVLNGDADAMWVYADQAFRSGCAENDNPPWDCELWDGLGDTFAYVQTGMFEWARAGTTLTIAKKGAGVADVVNPCIAAFLQTEEYYNLCEKYDFVSECFVNDYFPDAVVEDTVVFDLPTSEQTSTCNFGYCPCPAR</sequence>
<accession>A0A9N8HP05</accession>
<organism evidence="3 4">
    <name type="scientific">Seminavis robusta</name>
    <dbReference type="NCBI Taxonomy" id="568900"/>
    <lineage>
        <taxon>Eukaryota</taxon>
        <taxon>Sar</taxon>
        <taxon>Stramenopiles</taxon>
        <taxon>Ochrophyta</taxon>
        <taxon>Bacillariophyta</taxon>
        <taxon>Bacillariophyceae</taxon>
        <taxon>Bacillariophycidae</taxon>
        <taxon>Naviculales</taxon>
        <taxon>Naviculaceae</taxon>
        <taxon>Seminavis</taxon>
    </lineage>
</organism>
<protein>
    <recommendedName>
        <fullName evidence="5">Solute-binding protein family 3/N-terminal domain-containing protein</fullName>
    </recommendedName>
</protein>
<dbReference type="OrthoDB" id="434016at2759"/>
<keyword evidence="4" id="KW-1185">Reference proteome</keyword>
<evidence type="ECO:0000256" key="1">
    <source>
        <dbReference type="SAM" id="MobiDB-lite"/>
    </source>
</evidence>
<dbReference type="Gene3D" id="3.40.190.10">
    <property type="entry name" value="Periplasmic binding protein-like II"/>
    <property type="match status" value="2"/>
</dbReference>
<gene>
    <name evidence="3" type="ORF">SEMRO_1132_G244760.1</name>
</gene>
<keyword evidence="2" id="KW-0732">Signal</keyword>
<dbReference type="EMBL" id="CAICTM010001130">
    <property type="protein sequence ID" value="CAB9520766.1"/>
    <property type="molecule type" value="Genomic_DNA"/>
</dbReference>
<evidence type="ECO:0000313" key="4">
    <source>
        <dbReference type="Proteomes" id="UP001153069"/>
    </source>
</evidence>
<evidence type="ECO:0000313" key="3">
    <source>
        <dbReference type="EMBL" id="CAB9520766.1"/>
    </source>
</evidence>
<evidence type="ECO:0008006" key="5">
    <source>
        <dbReference type="Google" id="ProtNLM"/>
    </source>
</evidence>
<feature type="region of interest" description="Disordered" evidence="1">
    <location>
        <begin position="32"/>
        <end position="70"/>
    </location>
</feature>
<reference evidence="3" key="1">
    <citation type="submission" date="2020-06" db="EMBL/GenBank/DDBJ databases">
        <authorList>
            <consortium name="Plant Systems Biology data submission"/>
        </authorList>
    </citation>
    <scope>NUCLEOTIDE SEQUENCE</scope>
    <source>
        <strain evidence="3">D6</strain>
    </source>
</reference>
<dbReference type="Proteomes" id="UP001153069">
    <property type="component" value="Unassembled WGS sequence"/>
</dbReference>
<dbReference type="AlphaFoldDB" id="A0A9N8HP05"/>
<name>A0A9N8HP05_9STRA</name>
<feature type="signal peptide" evidence="2">
    <location>
        <begin position="1"/>
        <end position="21"/>
    </location>
</feature>
<evidence type="ECO:0000256" key="2">
    <source>
        <dbReference type="SAM" id="SignalP"/>
    </source>
</evidence>
<dbReference type="SUPFAM" id="SSF53850">
    <property type="entry name" value="Periplasmic binding protein-like II"/>
    <property type="match status" value="1"/>
</dbReference>
<comment type="caution">
    <text evidence="3">The sequence shown here is derived from an EMBL/GenBank/DDBJ whole genome shotgun (WGS) entry which is preliminary data.</text>
</comment>
<feature type="chain" id="PRO_5040345577" description="Solute-binding protein family 3/N-terminal domain-containing protein" evidence="2">
    <location>
        <begin position="22"/>
        <end position="383"/>
    </location>
</feature>